<dbReference type="AlphaFoldDB" id="A0A1I4JGG3"/>
<evidence type="ECO:0000313" key="1">
    <source>
        <dbReference type="EMBL" id="SFL65660.1"/>
    </source>
</evidence>
<organism evidence="1 2">
    <name type="scientific">Pelosinus propionicus DSM 13327</name>
    <dbReference type="NCBI Taxonomy" id="1123291"/>
    <lineage>
        <taxon>Bacteria</taxon>
        <taxon>Bacillati</taxon>
        <taxon>Bacillota</taxon>
        <taxon>Negativicutes</taxon>
        <taxon>Selenomonadales</taxon>
        <taxon>Sporomusaceae</taxon>
        <taxon>Pelosinus</taxon>
    </lineage>
</organism>
<dbReference type="Proteomes" id="UP000199520">
    <property type="component" value="Unassembled WGS sequence"/>
</dbReference>
<reference evidence="2" key="1">
    <citation type="submission" date="2016-10" db="EMBL/GenBank/DDBJ databases">
        <authorList>
            <person name="Varghese N."/>
            <person name="Submissions S."/>
        </authorList>
    </citation>
    <scope>NUCLEOTIDE SEQUENCE [LARGE SCALE GENOMIC DNA]</scope>
    <source>
        <strain evidence="2">DSM 13327</strain>
    </source>
</reference>
<protein>
    <submittedName>
        <fullName evidence="1">Uncharacterized protein</fullName>
    </submittedName>
</protein>
<dbReference type="EMBL" id="FOTS01000012">
    <property type="protein sequence ID" value="SFL65660.1"/>
    <property type="molecule type" value="Genomic_DNA"/>
</dbReference>
<proteinExistence type="predicted"/>
<keyword evidence="2" id="KW-1185">Reference proteome</keyword>
<name>A0A1I4JGG3_9FIRM</name>
<dbReference type="STRING" id="1123291.SAMN04490355_101271"/>
<accession>A0A1I4JGG3</accession>
<dbReference type="RefSeq" id="WP_090935194.1">
    <property type="nucleotide sequence ID" value="NZ_FOTS01000012.1"/>
</dbReference>
<evidence type="ECO:0000313" key="2">
    <source>
        <dbReference type="Proteomes" id="UP000199520"/>
    </source>
</evidence>
<gene>
    <name evidence="1" type="ORF">SAMN04490355_101271</name>
</gene>
<sequence length="70" mass="8469">MNEATEKIYQDLISECMCMEIVLEGSREYELAEKYREKGQELIEEFEYLKTLEGWQRYLEHQREAGKDSQ</sequence>